<accession>A0ABY5JLE2</accession>
<evidence type="ECO:0000313" key="6">
    <source>
        <dbReference type="Proteomes" id="UP001058016"/>
    </source>
</evidence>
<evidence type="ECO:0000256" key="3">
    <source>
        <dbReference type="ARBA" id="ARBA00023125"/>
    </source>
</evidence>
<dbReference type="InterPro" id="IPR052021">
    <property type="entry name" value="Type-I_RS_S_subunit"/>
</dbReference>
<reference evidence="5 6" key="1">
    <citation type="submission" date="2021-03" db="EMBL/GenBank/DDBJ databases">
        <title>Comparative Genomics and Metabolomics in the genus Turicibacter.</title>
        <authorList>
            <person name="Maki J."/>
            <person name="Looft T."/>
        </authorList>
    </citation>
    <scope>NUCLEOTIDE SEQUENCE [LARGE SCALE GENOMIC DNA]</scope>
    <source>
        <strain evidence="5 6">MMM721</strain>
    </source>
</reference>
<dbReference type="SUPFAM" id="SSF116734">
    <property type="entry name" value="DNA methylase specificity domain"/>
    <property type="match status" value="2"/>
</dbReference>
<dbReference type="PANTHER" id="PTHR30408">
    <property type="entry name" value="TYPE-1 RESTRICTION ENZYME ECOKI SPECIFICITY PROTEIN"/>
    <property type="match status" value="1"/>
</dbReference>
<evidence type="ECO:0000256" key="2">
    <source>
        <dbReference type="ARBA" id="ARBA00022747"/>
    </source>
</evidence>
<dbReference type="Pfam" id="PF01420">
    <property type="entry name" value="Methylase_S"/>
    <property type="match status" value="2"/>
</dbReference>
<protein>
    <submittedName>
        <fullName evidence="5">Restriction endonuclease subunit S</fullName>
    </submittedName>
</protein>
<evidence type="ECO:0000256" key="1">
    <source>
        <dbReference type="ARBA" id="ARBA00010923"/>
    </source>
</evidence>
<comment type="similarity">
    <text evidence="1">Belongs to the type-I restriction system S methylase family.</text>
</comment>
<dbReference type="GO" id="GO:0004519">
    <property type="term" value="F:endonuclease activity"/>
    <property type="evidence" value="ECO:0007669"/>
    <property type="project" value="UniProtKB-KW"/>
</dbReference>
<dbReference type="EMBL" id="CP071249">
    <property type="protein sequence ID" value="UUF06701.1"/>
    <property type="molecule type" value="Genomic_DNA"/>
</dbReference>
<keyword evidence="5" id="KW-0378">Hydrolase</keyword>
<keyword evidence="3" id="KW-0238">DNA-binding</keyword>
<gene>
    <name evidence="5" type="ORF">J0J69_03730</name>
</gene>
<evidence type="ECO:0000313" key="5">
    <source>
        <dbReference type="EMBL" id="UUF06701.1"/>
    </source>
</evidence>
<feature type="domain" description="Type I restriction modification DNA specificity" evidence="4">
    <location>
        <begin position="6"/>
        <end position="182"/>
    </location>
</feature>
<evidence type="ECO:0000259" key="4">
    <source>
        <dbReference type="Pfam" id="PF01420"/>
    </source>
</evidence>
<dbReference type="Proteomes" id="UP001058016">
    <property type="component" value="Chromosome"/>
</dbReference>
<keyword evidence="5" id="KW-0255">Endonuclease</keyword>
<sequence length="422" mass="48404">MCFNYISLKELVNSANTGADAIKRAPIVEEDTGLRCIRIGDISNNRPFNEWGFTRAEDTVINKFLLKKDDILVARTGNTIGVVKYIDKDLNSLYNNGLIRLKVNQNICPKYIYYNLISNNFKQYIYGISAGTSTQPNMKINHMLDYKVMDIPYNEQKAIVDILSSLDDKIELNNQMNETLEEMAQALFRRWFIDFEFPNEEGQPYKSSGGEMVESELGMIPKGWKVKKIQDVSVSANTGADAIRRAPIVEHDTGIKCVRVGDFTNKRNYDAWGFCQITEEDYKKFQLKENDILITRTASIGLIKFVLEDINAVFNNGIIRLRVFDEIAMYVNATLNSVDFTNHINKITGETSTRPNMKVNYVLNYKFVVPNEKINNHFINIYSKILRKIDYISKENQQLALIRDTLLPKLMSGEIRVSDVES</sequence>
<name>A0ABY5JLE2_9FIRM</name>
<dbReference type="RefSeq" id="WP_212725644.1">
    <property type="nucleotide sequence ID" value="NZ_CP071249.1"/>
</dbReference>
<dbReference type="InterPro" id="IPR044946">
    <property type="entry name" value="Restrct_endonuc_typeI_TRD_sf"/>
</dbReference>
<keyword evidence="5" id="KW-0540">Nuclease</keyword>
<proteinExistence type="inferred from homology"/>
<keyword evidence="2" id="KW-0680">Restriction system</keyword>
<feature type="domain" description="Type I restriction modification DNA specificity" evidence="4">
    <location>
        <begin position="221"/>
        <end position="399"/>
    </location>
</feature>
<dbReference type="PANTHER" id="PTHR30408:SF13">
    <property type="entry name" value="TYPE I RESTRICTION ENZYME HINDI SPECIFICITY SUBUNIT"/>
    <property type="match status" value="1"/>
</dbReference>
<keyword evidence="6" id="KW-1185">Reference proteome</keyword>
<dbReference type="Gene3D" id="3.90.220.20">
    <property type="entry name" value="DNA methylase specificity domains"/>
    <property type="match status" value="2"/>
</dbReference>
<organism evidence="5 6">
    <name type="scientific">Turicibacter bilis</name>
    <dbReference type="NCBI Taxonomy" id="2735723"/>
    <lineage>
        <taxon>Bacteria</taxon>
        <taxon>Bacillati</taxon>
        <taxon>Bacillota</taxon>
        <taxon>Erysipelotrichia</taxon>
        <taxon>Erysipelotrichales</taxon>
        <taxon>Turicibacteraceae</taxon>
        <taxon>Turicibacter</taxon>
    </lineage>
</organism>
<dbReference type="InterPro" id="IPR000055">
    <property type="entry name" value="Restrct_endonuc_typeI_TRD"/>
</dbReference>